<feature type="compositionally biased region" description="Basic and acidic residues" evidence="1">
    <location>
        <begin position="59"/>
        <end position="73"/>
    </location>
</feature>
<protein>
    <submittedName>
        <fullName evidence="2">Uncharacterized protein</fullName>
    </submittedName>
</protein>
<dbReference type="Proteomes" id="UP000017836">
    <property type="component" value="Unassembled WGS sequence"/>
</dbReference>
<evidence type="ECO:0000256" key="1">
    <source>
        <dbReference type="SAM" id="MobiDB-lite"/>
    </source>
</evidence>
<gene>
    <name evidence="2" type="ORF">AMTR_s00111p00013280</name>
</gene>
<feature type="region of interest" description="Disordered" evidence="1">
    <location>
        <begin position="37"/>
        <end position="96"/>
    </location>
</feature>
<reference evidence="3" key="1">
    <citation type="journal article" date="2013" name="Science">
        <title>The Amborella genome and the evolution of flowering plants.</title>
        <authorList>
            <consortium name="Amborella Genome Project"/>
        </authorList>
    </citation>
    <scope>NUCLEOTIDE SEQUENCE [LARGE SCALE GENOMIC DNA]</scope>
</reference>
<proteinExistence type="predicted"/>
<accession>W1NXY3</accession>
<keyword evidence="3" id="KW-1185">Reference proteome</keyword>
<feature type="compositionally biased region" description="Basic and acidic residues" evidence="1">
    <location>
        <begin position="80"/>
        <end position="93"/>
    </location>
</feature>
<evidence type="ECO:0000313" key="2">
    <source>
        <dbReference type="EMBL" id="ERN00136.1"/>
    </source>
</evidence>
<sequence length="125" mass="14201">MGALAMASTQLDLSVLIPNLPFKTAISNWCDEWGLKKPSPPDPKTAKELVHLQRSPKNGTKDETKVAEEEKPSPRFRTRYTTEEKPGFDHEPRVGIQEKPSLKDEIRAKTDETLCPSMKMVLERR</sequence>
<dbReference type="Gramene" id="ERN00136">
    <property type="protein sequence ID" value="ERN00136"/>
    <property type="gene ID" value="AMTR_s00111p00013280"/>
</dbReference>
<dbReference type="HOGENOM" id="CLU_1995715_0_0_1"/>
<dbReference type="EMBL" id="KI394940">
    <property type="protein sequence ID" value="ERN00136.1"/>
    <property type="molecule type" value="Genomic_DNA"/>
</dbReference>
<dbReference type="AlphaFoldDB" id="W1NXY3"/>
<name>W1NXY3_AMBTC</name>
<evidence type="ECO:0000313" key="3">
    <source>
        <dbReference type="Proteomes" id="UP000017836"/>
    </source>
</evidence>
<organism evidence="2 3">
    <name type="scientific">Amborella trichopoda</name>
    <dbReference type="NCBI Taxonomy" id="13333"/>
    <lineage>
        <taxon>Eukaryota</taxon>
        <taxon>Viridiplantae</taxon>
        <taxon>Streptophyta</taxon>
        <taxon>Embryophyta</taxon>
        <taxon>Tracheophyta</taxon>
        <taxon>Spermatophyta</taxon>
        <taxon>Magnoliopsida</taxon>
        <taxon>Amborellales</taxon>
        <taxon>Amborellaceae</taxon>
        <taxon>Amborella</taxon>
    </lineage>
</organism>